<sequence>MNPSTPQRLAGNAVWSVPRTPSVSLCAPRWGEPGLVYAPHPQCQPAFPVLLAALRRLKDSRLALKEMLVPFLAQGLEGNAVWSVSRSLRVSLCVPHCGKPG</sequence>
<protein>
    <submittedName>
        <fullName evidence="1">Uncharacterized protein</fullName>
    </submittedName>
</protein>
<dbReference type="Proteomes" id="UP001066276">
    <property type="component" value="Chromosome 6"/>
</dbReference>
<comment type="caution">
    <text evidence="1">The sequence shown here is derived from an EMBL/GenBank/DDBJ whole genome shotgun (WGS) entry which is preliminary data.</text>
</comment>
<evidence type="ECO:0000313" key="2">
    <source>
        <dbReference type="Proteomes" id="UP001066276"/>
    </source>
</evidence>
<keyword evidence="2" id="KW-1185">Reference proteome</keyword>
<gene>
    <name evidence="1" type="ORF">NDU88_004570</name>
</gene>
<reference evidence="1" key="1">
    <citation type="journal article" date="2022" name="bioRxiv">
        <title>Sequencing and chromosome-scale assembly of the giantPleurodeles waltlgenome.</title>
        <authorList>
            <person name="Brown T."/>
            <person name="Elewa A."/>
            <person name="Iarovenko S."/>
            <person name="Subramanian E."/>
            <person name="Araus A.J."/>
            <person name="Petzold A."/>
            <person name="Susuki M."/>
            <person name="Suzuki K.-i.T."/>
            <person name="Hayashi T."/>
            <person name="Toyoda A."/>
            <person name="Oliveira C."/>
            <person name="Osipova E."/>
            <person name="Leigh N.D."/>
            <person name="Simon A."/>
            <person name="Yun M.H."/>
        </authorList>
    </citation>
    <scope>NUCLEOTIDE SEQUENCE</scope>
    <source>
        <strain evidence="1">20211129_DDA</strain>
        <tissue evidence="1">Liver</tissue>
    </source>
</reference>
<name>A0AAV7QD02_PLEWA</name>
<evidence type="ECO:0000313" key="1">
    <source>
        <dbReference type="EMBL" id="KAJ1138179.1"/>
    </source>
</evidence>
<dbReference type="AlphaFoldDB" id="A0AAV7QD02"/>
<proteinExistence type="predicted"/>
<accession>A0AAV7QD02</accession>
<organism evidence="1 2">
    <name type="scientific">Pleurodeles waltl</name>
    <name type="common">Iberian ribbed newt</name>
    <dbReference type="NCBI Taxonomy" id="8319"/>
    <lineage>
        <taxon>Eukaryota</taxon>
        <taxon>Metazoa</taxon>
        <taxon>Chordata</taxon>
        <taxon>Craniata</taxon>
        <taxon>Vertebrata</taxon>
        <taxon>Euteleostomi</taxon>
        <taxon>Amphibia</taxon>
        <taxon>Batrachia</taxon>
        <taxon>Caudata</taxon>
        <taxon>Salamandroidea</taxon>
        <taxon>Salamandridae</taxon>
        <taxon>Pleurodelinae</taxon>
        <taxon>Pleurodeles</taxon>
    </lineage>
</organism>
<dbReference type="EMBL" id="JANPWB010000010">
    <property type="protein sequence ID" value="KAJ1138179.1"/>
    <property type="molecule type" value="Genomic_DNA"/>
</dbReference>